<organism evidence="1 2">
    <name type="scientific">Paenibacillus psychroresistens</name>
    <dbReference type="NCBI Taxonomy" id="1778678"/>
    <lineage>
        <taxon>Bacteria</taxon>
        <taxon>Bacillati</taxon>
        <taxon>Bacillota</taxon>
        <taxon>Bacilli</taxon>
        <taxon>Bacillales</taxon>
        <taxon>Paenibacillaceae</taxon>
        <taxon>Paenibacillus</taxon>
    </lineage>
</organism>
<evidence type="ECO:0000313" key="1">
    <source>
        <dbReference type="EMBL" id="QGQ98424.1"/>
    </source>
</evidence>
<gene>
    <name evidence="1" type="ORF">EHS13_27835</name>
</gene>
<evidence type="ECO:0000313" key="2">
    <source>
        <dbReference type="Proteomes" id="UP000426246"/>
    </source>
</evidence>
<dbReference type="AlphaFoldDB" id="A0A6B8RRI5"/>
<dbReference type="OrthoDB" id="9801493at2"/>
<dbReference type="InterPro" id="IPR029062">
    <property type="entry name" value="Class_I_gatase-like"/>
</dbReference>
<proteinExistence type="predicted"/>
<dbReference type="Gene3D" id="3.20.20.80">
    <property type="entry name" value="Glycosidases"/>
    <property type="match status" value="1"/>
</dbReference>
<dbReference type="KEGG" id="ppsc:EHS13_27835"/>
<accession>A0A6B8RRI5</accession>
<name>A0A6B8RRI5_9BACL</name>
<sequence>MDQNRLLSLPSKFFVGCNYWASHAGTAMWTDWRPEQVDLDLKRLSEAGIEVIRVFPLWPDFQPIESMYTGEGQHHGYRFGEARLPDDEAGRAGMSKIMMERFRDFTEIASRYGIKLIVGLITGWMSGRLFVPPALRGKPILTDPDSIRWQVRFVSYFVKDMKDSSAIIAWDLGNECNVMGKVASQAAAYVWTAAIANAIKGNDTTRPLISGMHSLQPKGKWTMQDQGELTDILTTHPYPFWTQYMDYDPLTSIRPTLHATIESLFYGQIGEKPCFAEEMGTMGPMVCSEEVAAAFGRTSMLSQWAHGLPGLLWWCANDQTKLNHAPYDWVACEGELGLMTEEGRVKPVLREMGRLKQVIQELPFDNLPDRIVDGVCILNSEQDHWAVAMGAFLLAKQAGFDIDFRFEDQPIPDASFYLLPCVTGVQGVAKQRWEQLLHKVDEGATLYMSSNDGYMLNFAELTGLTVQNRSRRATDAVAILKHKKGDIALNFPGAFKLEFSNDRAEILASEADGNPVLTKASYGKGWVYFCSLPLELAMTQRTGVSYQPLEFPYWRMYEAISREVRAMRVLQVDEPHIGITEHPADEISQLAVLINYSPQQREVPLLVKEGWYLADCFYGKKPQERDGKTFISFEPNDAVILKYVRS</sequence>
<dbReference type="SUPFAM" id="SSF51445">
    <property type="entry name" value="(Trans)glycosidases"/>
    <property type="match status" value="1"/>
</dbReference>
<dbReference type="Gene3D" id="3.40.50.880">
    <property type="match status" value="1"/>
</dbReference>
<dbReference type="RefSeq" id="WP_155703528.1">
    <property type="nucleotide sequence ID" value="NZ_CP034235.1"/>
</dbReference>
<dbReference type="EMBL" id="CP034235">
    <property type="protein sequence ID" value="QGQ98424.1"/>
    <property type="molecule type" value="Genomic_DNA"/>
</dbReference>
<keyword evidence="2" id="KW-1185">Reference proteome</keyword>
<dbReference type="Proteomes" id="UP000426246">
    <property type="component" value="Chromosome"/>
</dbReference>
<protein>
    <submittedName>
        <fullName evidence="1">Beta-mannanase</fullName>
    </submittedName>
</protein>
<reference evidence="2" key="1">
    <citation type="submission" date="2018-11" db="EMBL/GenBank/DDBJ databases">
        <title>Complete genome sequence of Paenibacillus sp. ML311-T8.</title>
        <authorList>
            <person name="Nam Y.-D."/>
            <person name="Kang J."/>
            <person name="Chung W.-H."/>
            <person name="Park Y.S."/>
        </authorList>
    </citation>
    <scope>NUCLEOTIDE SEQUENCE [LARGE SCALE GENOMIC DNA]</scope>
    <source>
        <strain evidence="2">ML311-T8</strain>
    </source>
</reference>
<dbReference type="InterPro" id="IPR017853">
    <property type="entry name" value="GH"/>
</dbReference>